<dbReference type="RefSeq" id="WP_119010675.1">
    <property type="nucleotide sequence ID" value="NZ_BJXK01000006.1"/>
</dbReference>
<proteinExistence type="predicted"/>
<evidence type="ECO:0000313" key="1">
    <source>
        <dbReference type="EMBL" id="GEM79584.1"/>
    </source>
</evidence>
<name>A0A511QQF4_9VIBR</name>
<dbReference type="Proteomes" id="UP000321113">
    <property type="component" value="Unassembled WGS sequence"/>
</dbReference>
<gene>
    <name evidence="1" type="ORF">VSU01S_18290</name>
</gene>
<organism evidence="1 2">
    <name type="scientific">Vibrio superstes NBRC 103154</name>
    <dbReference type="NCBI Taxonomy" id="1219062"/>
    <lineage>
        <taxon>Bacteria</taxon>
        <taxon>Pseudomonadati</taxon>
        <taxon>Pseudomonadota</taxon>
        <taxon>Gammaproteobacteria</taxon>
        <taxon>Vibrionales</taxon>
        <taxon>Vibrionaceae</taxon>
        <taxon>Vibrio</taxon>
    </lineage>
</organism>
<dbReference type="EMBL" id="BJXK01000006">
    <property type="protein sequence ID" value="GEM79584.1"/>
    <property type="molecule type" value="Genomic_DNA"/>
</dbReference>
<dbReference type="OrthoDB" id="450621at2"/>
<evidence type="ECO:0000313" key="2">
    <source>
        <dbReference type="Proteomes" id="UP000321113"/>
    </source>
</evidence>
<dbReference type="SUPFAM" id="SSF55166">
    <property type="entry name" value="Hedgehog/DD-peptidase"/>
    <property type="match status" value="1"/>
</dbReference>
<comment type="caution">
    <text evidence="1">The sequence shown here is derived from an EMBL/GenBank/DDBJ whole genome shotgun (WGS) entry which is preliminary data.</text>
</comment>
<sequence length="182" mass="21085">MSSHSTLYNKLIDWHCIKHPTYALDNQPNDDSKPYLDALVENILLPIEKQFGEVTITYGFNSSRLNRFVQRTNSRDTGPKEDQHAALEYNLANRRICARDGASCDIAVKGYENRMHLVALFISEHLPFDRLYFYGSQSPLHISFGPNHSKYIQYRRTREDGRRVLGKVIKQQDALSYFSDPD</sequence>
<evidence type="ECO:0008006" key="3">
    <source>
        <dbReference type="Google" id="ProtNLM"/>
    </source>
</evidence>
<accession>A0A511QQF4</accession>
<reference evidence="1 2" key="1">
    <citation type="submission" date="2019-07" db="EMBL/GenBank/DDBJ databases">
        <title>Whole genome shotgun sequence of Vibrio superstes NBRC 103154.</title>
        <authorList>
            <person name="Hosoyama A."/>
            <person name="Uohara A."/>
            <person name="Ohji S."/>
            <person name="Ichikawa N."/>
        </authorList>
    </citation>
    <scope>NUCLEOTIDE SEQUENCE [LARGE SCALE GENOMIC DNA]</scope>
    <source>
        <strain evidence="1 2">NBRC 103154</strain>
    </source>
</reference>
<dbReference type="AlphaFoldDB" id="A0A511QQF4"/>
<protein>
    <recommendedName>
        <fullName evidence="3">Peptidase M15A C-terminal domain-containing protein</fullName>
    </recommendedName>
</protein>
<dbReference type="InterPro" id="IPR009045">
    <property type="entry name" value="Zn_M74/Hedgehog-like"/>
</dbReference>
<keyword evidence="2" id="KW-1185">Reference proteome</keyword>